<dbReference type="Gene3D" id="2.60.120.260">
    <property type="entry name" value="Galactose-binding domain-like"/>
    <property type="match status" value="2"/>
</dbReference>
<proteinExistence type="predicted"/>
<dbReference type="InterPro" id="IPR008928">
    <property type="entry name" value="6-hairpin_glycosidase_sf"/>
</dbReference>
<dbReference type="AlphaFoldDB" id="A0A956NB27"/>
<evidence type="ECO:0000259" key="1">
    <source>
        <dbReference type="PROSITE" id="PS50022"/>
    </source>
</evidence>
<evidence type="ECO:0000313" key="2">
    <source>
        <dbReference type="EMBL" id="MCA9755532.1"/>
    </source>
</evidence>
<dbReference type="InterPro" id="IPR000421">
    <property type="entry name" value="FA58C"/>
</dbReference>
<dbReference type="SUPFAM" id="SSF49785">
    <property type="entry name" value="Galactose-binding domain-like"/>
    <property type="match status" value="2"/>
</dbReference>
<dbReference type="SUPFAM" id="SSF48208">
    <property type="entry name" value="Six-hairpin glycosidases"/>
    <property type="match status" value="1"/>
</dbReference>
<evidence type="ECO:0000313" key="3">
    <source>
        <dbReference type="Proteomes" id="UP000739538"/>
    </source>
</evidence>
<dbReference type="Gene3D" id="1.50.10.10">
    <property type="match status" value="1"/>
</dbReference>
<name>A0A956NB27_UNCEI</name>
<feature type="domain" description="F5/8 type C" evidence="1">
    <location>
        <begin position="151"/>
        <end position="267"/>
    </location>
</feature>
<dbReference type="PROSITE" id="PS50022">
    <property type="entry name" value="FA58C_3"/>
    <property type="match status" value="1"/>
</dbReference>
<dbReference type="Proteomes" id="UP000739538">
    <property type="component" value="Unassembled WGS sequence"/>
</dbReference>
<dbReference type="InterPro" id="IPR008979">
    <property type="entry name" value="Galactose-bd-like_sf"/>
</dbReference>
<dbReference type="Pfam" id="PF00754">
    <property type="entry name" value="F5_F8_type_C"/>
    <property type="match status" value="1"/>
</dbReference>
<reference evidence="2" key="1">
    <citation type="submission" date="2020-04" db="EMBL/GenBank/DDBJ databases">
        <authorList>
            <person name="Zhang T."/>
        </authorList>
    </citation>
    <scope>NUCLEOTIDE SEQUENCE</scope>
    <source>
        <strain evidence="2">HKST-UBA02</strain>
    </source>
</reference>
<organism evidence="2 3">
    <name type="scientific">Eiseniibacteriota bacterium</name>
    <dbReference type="NCBI Taxonomy" id="2212470"/>
    <lineage>
        <taxon>Bacteria</taxon>
        <taxon>Candidatus Eiseniibacteriota</taxon>
    </lineage>
</organism>
<dbReference type="GO" id="GO:0005975">
    <property type="term" value="P:carbohydrate metabolic process"/>
    <property type="evidence" value="ECO:0007669"/>
    <property type="project" value="InterPro"/>
</dbReference>
<accession>A0A956NB27</accession>
<sequence length="1079" mass="118978">MAQSPLVIDDFTDVSDWSAHPADGVELSLSSDASDGDPAMRLDFHFEGGGYAIARHELALPLPENYAFQFRVRGECPSNHLEFKLVDQSGENVWWYVWRDVDFPRQETVFRLKKRKISFAWGPRGGGELDEVHAIEFAITAGSGGTGTVWIDDLELVPLPPADTGPLEVTAKASSNDAASAAVADGDAQTRWGSDPDDPTPWVELDLGRLYELNGFVLTWGDVVPSSYEVSLSETGDDWTDRLVVEGSNGGRDPLFLPDREARFVRVSSLGSAASAPTTTDRSNTPSMELAEIEVVPPERFPDREAFFHEIATNARRGLYPRGIYGEQAYWTVVGLDHDDHEVLVGEEGAVELWAGGPSLEPFLEIDGSLLTWADGEIETWLEDGYLPIPTIRRIHGGVALEITPFATGTQDNAEIRVRYRVTNRSATGDSTEGKLHLALRPFQVNPPSQSLNLKGGTARVSSLHGGVDGALLGGSRADRAGMVSLTFSPPAERTRTATFAEGDIVADYLELNRSGTSERSRGQDLGRGLDRGLGRGLDRGLGRGLGRGLDVSVRDPFEAASAAWTYPFRLAPGETREFFARFPLGTPSSNIATLSPVSIDSARTNRRLAEEIAHWHELLDRVEIDLPASGARYLETMRAQLGFILVNRSGPAIQPGVRSYARSWIRDGALTGAALLRSGHADAAREFLEWFAPHQYENGKIPCVVDHRGADPVPEHDSSGEFIFLVAEIYRFSGDEALAEEMWPRVLAAARYLDALRHERIAPEYETGDQRAFYGILPPSISHEGYSAKPMHSYWDDFFALKGFKDATFLAHELGRPEAVELEAITNEFSRDLGASVEASQEIHGIDYVPGCADLGDFDPTSTTIALDPVGAIGVVPRGDFETTFRRYLDFFRNRGDWEAYTPYEIRNVGAFVRLGWRSESHELMDFFFEDQRPAGWRSWAEVVSSHPREPRFIGDIPHTWVGSDYVRSFLDMFVDVDPDGQWATIGAGVPAAWLEGDGVRIRKLPTRFGVLDLEIRSSGENSAIVQLDGEARTPPEGWRLDVPVGSNPATIRVNGKDVASAWPFVVRELPARVEIRW</sequence>
<comment type="caution">
    <text evidence="2">The sequence shown here is derived from an EMBL/GenBank/DDBJ whole genome shotgun (WGS) entry which is preliminary data.</text>
</comment>
<dbReference type="EMBL" id="JAGQHS010000025">
    <property type="protein sequence ID" value="MCA9755532.1"/>
    <property type="molecule type" value="Genomic_DNA"/>
</dbReference>
<gene>
    <name evidence="2" type="ORF">KDA27_07000</name>
</gene>
<protein>
    <submittedName>
        <fullName evidence="2">Discoidin domain-containing protein</fullName>
    </submittedName>
</protein>
<dbReference type="InterPro" id="IPR012341">
    <property type="entry name" value="6hp_glycosidase-like_sf"/>
</dbReference>
<reference evidence="2" key="2">
    <citation type="journal article" date="2021" name="Microbiome">
        <title>Successional dynamics and alternative stable states in a saline activated sludge microbial community over 9 years.</title>
        <authorList>
            <person name="Wang Y."/>
            <person name="Ye J."/>
            <person name="Ju F."/>
            <person name="Liu L."/>
            <person name="Boyd J.A."/>
            <person name="Deng Y."/>
            <person name="Parks D.H."/>
            <person name="Jiang X."/>
            <person name="Yin X."/>
            <person name="Woodcroft B.J."/>
            <person name="Tyson G.W."/>
            <person name="Hugenholtz P."/>
            <person name="Polz M.F."/>
            <person name="Zhang T."/>
        </authorList>
    </citation>
    <scope>NUCLEOTIDE SEQUENCE</scope>
    <source>
        <strain evidence="2">HKST-UBA02</strain>
    </source>
</reference>